<feature type="compositionally biased region" description="Acidic residues" evidence="1">
    <location>
        <begin position="27"/>
        <end position="40"/>
    </location>
</feature>
<dbReference type="EMBL" id="JAHIBW010000002">
    <property type="protein sequence ID" value="KAG7312580.1"/>
    <property type="molecule type" value="Genomic_DNA"/>
</dbReference>
<evidence type="ECO:0000313" key="2">
    <source>
        <dbReference type="EMBL" id="KAG7312580.1"/>
    </source>
</evidence>
<gene>
    <name evidence="2" type="ORF">JYU34_000882</name>
</gene>
<feature type="region of interest" description="Disordered" evidence="1">
    <location>
        <begin position="1"/>
        <end position="50"/>
    </location>
</feature>
<feature type="compositionally biased region" description="Basic and acidic residues" evidence="1">
    <location>
        <begin position="41"/>
        <end position="50"/>
    </location>
</feature>
<protein>
    <submittedName>
        <fullName evidence="2">Uncharacterized protein</fullName>
    </submittedName>
</protein>
<proteinExistence type="predicted"/>
<name>A0ABQ7R5K9_PLUXY</name>
<evidence type="ECO:0000256" key="1">
    <source>
        <dbReference type="SAM" id="MobiDB-lite"/>
    </source>
</evidence>
<dbReference type="Proteomes" id="UP000823941">
    <property type="component" value="Chromosome 2"/>
</dbReference>
<organism evidence="2 3">
    <name type="scientific">Plutella xylostella</name>
    <name type="common">Diamondback moth</name>
    <name type="synonym">Plutella maculipennis</name>
    <dbReference type="NCBI Taxonomy" id="51655"/>
    <lineage>
        <taxon>Eukaryota</taxon>
        <taxon>Metazoa</taxon>
        <taxon>Ecdysozoa</taxon>
        <taxon>Arthropoda</taxon>
        <taxon>Hexapoda</taxon>
        <taxon>Insecta</taxon>
        <taxon>Pterygota</taxon>
        <taxon>Neoptera</taxon>
        <taxon>Endopterygota</taxon>
        <taxon>Lepidoptera</taxon>
        <taxon>Glossata</taxon>
        <taxon>Ditrysia</taxon>
        <taxon>Yponomeutoidea</taxon>
        <taxon>Plutellidae</taxon>
        <taxon>Plutella</taxon>
    </lineage>
</organism>
<comment type="caution">
    <text evidence="2">The sequence shown here is derived from an EMBL/GenBank/DDBJ whole genome shotgun (WGS) entry which is preliminary data.</text>
</comment>
<accession>A0ABQ7R5K9</accession>
<keyword evidence="3" id="KW-1185">Reference proteome</keyword>
<evidence type="ECO:0000313" key="3">
    <source>
        <dbReference type="Proteomes" id="UP000823941"/>
    </source>
</evidence>
<sequence>MALIRHMDQGYTYSGWDEGARIRSGTADDDDDDDDEDDTHSDDGPLLHYK</sequence>
<reference evidence="2 3" key="1">
    <citation type="submission" date="2021-06" db="EMBL/GenBank/DDBJ databases">
        <title>A haploid diamondback moth (Plutella xylostella L.) genome assembly resolves 31 chromosomes and identifies a diamide resistance mutation.</title>
        <authorList>
            <person name="Ward C.M."/>
            <person name="Perry K.D."/>
            <person name="Baker G."/>
            <person name="Powis K."/>
            <person name="Heckel D.G."/>
            <person name="Baxter S.W."/>
        </authorList>
    </citation>
    <scope>NUCLEOTIDE SEQUENCE [LARGE SCALE GENOMIC DNA]</scope>
    <source>
        <strain evidence="2 3">LV</strain>
        <tissue evidence="2">Single pupa</tissue>
    </source>
</reference>